<dbReference type="AlphaFoldDB" id="A0A8D7ZYV6"/>
<evidence type="ECO:0000313" key="1">
    <source>
        <dbReference type="EMBL" id="CAG6446825.1"/>
    </source>
</evidence>
<accession>A0A8D7ZYV6</accession>
<protein>
    <submittedName>
        <fullName evidence="1">(northern house mosquito) hypothetical protein</fullName>
    </submittedName>
</protein>
<reference evidence="1" key="1">
    <citation type="submission" date="2021-05" db="EMBL/GenBank/DDBJ databases">
        <authorList>
            <person name="Alioto T."/>
            <person name="Alioto T."/>
            <person name="Gomez Garrido J."/>
        </authorList>
    </citation>
    <scope>NUCLEOTIDE SEQUENCE</scope>
</reference>
<dbReference type="EMBL" id="HBUE01007887">
    <property type="protein sequence ID" value="CAG6446825.1"/>
    <property type="molecule type" value="Transcribed_RNA"/>
</dbReference>
<organism evidence="1">
    <name type="scientific">Culex pipiens</name>
    <name type="common">House mosquito</name>
    <dbReference type="NCBI Taxonomy" id="7175"/>
    <lineage>
        <taxon>Eukaryota</taxon>
        <taxon>Metazoa</taxon>
        <taxon>Ecdysozoa</taxon>
        <taxon>Arthropoda</taxon>
        <taxon>Hexapoda</taxon>
        <taxon>Insecta</taxon>
        <taxon>Pterygota</taxon>
        <taxon>Neoptera</taxon>
        <taxon>Endopterygota</taxon>
        <taxon>Diptera</taxon>
        <taxon>Nematocera</taxon>
        <taxon>Culicoidea</taxon>
        <taxon>Culicidae</taxon>
        <taxon>Culicinae</taxon>
        <taxon>Culicini</taxon>
        <taxon>Culex</taxon>
        <taxon>Culex</taxon>
    </lineage>
</organism>
<name>A0A8D7ZYV6_CULPI</name>
<proteinExistence type="predicted"/>
<sequence length="129" mass="14604">MGQSRTGAVGVGCTESGSIRRKSLNDTARRFTPTSPGFTTRWTTLRRRVPSSARPATGGTRAKCVCECTWSQRTKRRVLCVTRAERHFHDFQHLTHTWPCTKKLPIIPARFVRKRTSTKDRPEAVSCDT</sequence>